<keyword evidence="7" id="KW-0802">TPR repeat</keyword>
<dbReference type="Gene3D" id="3.30.565.10">
    <property type="entry name" value="Histidine kinase-like ATPase, C-terminal domain"/>
    <property type="match status" value="1"/>
</dbReference>
<dbReference type="SMART" id="SM00028">
    <property type="entry name" value="TPR"/>
    <property type="match status" value="8"/>
</dbReference>
<dbReference type="InterPro" id="IPR036890">
    <property type="entry name" value="HATPase_C_sf"/>
</dbReference>
<proteinExistence type="predicted"/>
<dbReference type="Pfam" id="PF02518">
    <property type="entry name" value="HATPase_c"/>
    <property type="match status" value="1"/>
</dbReference>
<evidence type="ECO:0000313" key="12">
    <source>
        <dbReference type="EMBL" id="REE81605.1"/>
    </source>
</evidence>
<dbReference type="Gene3D" id="1.25.40.10">
    <property type="entry name" value="Tetratricopeptide repeat domain"/>
    <property type="match status" value="2"/>
</dbReference>
<feature type="coiled-coil region" evidence="8">
    <location>
        <begin position="425"/>
        <end position="459"/>
    </location>
</feature>
<evidence type="ECO:0000256" key="8">
    <source>
        <dbReference type="SAM" id="Coils"/>
    </source>
</evidence>
<keyword evidence="8" id="KW-0175">Coiled coil</keyword>
<dbReference type="Pfam" id="PF00512">
    <property type="entry name" value="HisKA"/>
    <property type="match status" value="1"/>
</dbReference>
<gene>
    <name evidence="12" type="ORF">BX611_1140</name>
</gene>
<evidence type="ECO:0000256" key="2">
    <source>
        <dbReference type="ARBA" id="ARBA00012438"/>
    </source>
</evidence>
<dbReference type="PROSITE" id="PS50109">
    <property type="entry name" value="HIS_KIN"/>
    <property type="match status" value="1"/>
</dbReference>
<protein>
    <recommendedName>
        <fullName evidence="2">histidine kinase</fullName>
        <ecNumber evidence="2">2.7.13.3</ecNumber>
    </recommendedName>
</protein>
<dbReference type="InterPro" id="IPR003661">
    <property type="entry name" value="HisK_dim/P_dom"/>
</dbReference>
<reference evidence="12 13" key="1">
    <citation type="submission" date="2018-08" db="EMBL/GenBank/DDBJ databases">
        <title>Genomic Encyclopedia of Type Strains, Phase III (KMG-III): the genomes of soil and plant-associated and newly described type strains.</title>
        <authorList>
            <person name="Whitman W."/>
        </authorList>
    </citation>
    <scope>NUCLEOTIDE SEQUENCE [LARGE SCALE GENOMIC DNA]</scope>
    <source>
        <strain evidence="12 13">325-5</strain>
    </source>
</reference>
<dbReference type="PRINTS" id="PR00344">
    <property type="entry name" value="BCTRLSENSOR"/>
</dbReference>
<evidence type="ECO:0000256" key="10">
    <source>
        <dbReference type="SAM" id="SignalP"/>
    </source>
</evidence>
<dbReference type="EC" id="2.7.13.3" evidence="2"/>
<dbReference type="InterPro" id="IPR004358">
    <property type="entry name" value="Sig_transdc_His_kin-like_C"/>
</dbReference>
<keyword evidence="4" id="KW-0808">Transferase</keyword>
<dbReference type="EMBL" id="QTTQ01000010">
    <property type="protein sequence ID" value="REE81605.1"/>
    <property type="molecule type" value="Genomic_DNA"/>
</dbReference>
<keyword evidence="3" id="KW-0597">Phosphoprotein</keyword>
<evidence type="ECO:0000256" key="1">
    <source>
        <dbReference type="ARBA" id="ARBA00000085"/>
    </source>
</evidence>
<evidence type="ECO:0000256" key="3">
    <source>
        <dbReference type="ARBA" id="ARBA00022553"/>
    </source>
</evidence>
<dbReference type="OrthoDB" id="9810447at2"/>
<evidence type="ECO:0000256" key="7">
    <source>
        <dbReference type="PROSITE-ProRule" id="PRU00339"/>
    </source>
</evidence>
<dbReference type="Gene3D" id="1.10.287.130">
    <property type="match status" value="1"/>
</dbReference>
<feature type="chain" id="PRO_5017675371" description="histidine kinase" evidence="10">
    <location>
        <begin position="20"/>
        <end position="692"/>
    </location>
</feature>
<dbReference type="SMART" id="SM00387">
    <property type="entry name" value="HATPase_c"/>
    <property type="match status" value="1"/>
</dbReference>
<comment type="caution">
    <text evidence="12">The sequence shown here is derived from an EMBL/GenBank/DDBJ whole genome shotgun (WGS) entry which is preliminary data.</text>
</comment>
<evidence type="ECO:0000256" key="6">
    <source>
        <dbReference type="ARBA" id="ARBA00023012"/>
    </source>
</evidence>
<evidence type="ECO:0000259" key="11">
    <source>
        <dbReference type="PROSITE" id="PS50109"/>
    </source>
</evidence>
<dbReference type="SUPFAM" id="SSF48452">
    <property type="entry name" value="TPR-like"/>
    <property type="match status" value="2"/>
</dbReference>
<dbReference type="PROSITE" id="PS50005">
    <property type="entry name" value="TPR"/>
    <property type="match status" value="2"/>
</dbReference>
<keyword evidence="10" id="KW-0732">Signal</keyword>
<dbReference type="CDD" id="cd00082">
    <property type="entry name" value="HisKA"/>
    <property type="match status" value="1"/>
</dbReference>
<dbReference type="AlphaFoldDB" id="A0A3D9RY65"/>
<dbReference type="InterPro" id="IPR019734">
    <property type="entry name" value="TPR_rpt"/>
</dbReference>
<dbReference type="SMART" id="SM00388">
    <property type="entry name" value="HisKA"/>
    <property type="match status" value="1"/>
</dbReference>
<organism evidence="12 13">
    <name type="scientific">Lutibacter oceani</name>
    <dbReference type="NCBI Taxonomy" id="1853311"/>
    <lineage>
        <taxon>Bacteria</taxon>
        <taxon>Pseudomonadati</taxon>
        <taxon>Bacteroidota</taxon>
        <taxon>Flavobacteriia</taxon>
        <taxon>Flavobacteriales</taxon>
        <taxon>Flavobacteriaceae</taxon>
        <taxon>Lutibacter</taxon>
    </lineage>
</organism>
<comment type="catalytic activity">
    <reaction evidence="1">
        <text>ATP + protein L-histidine = ADP + protein N-phospho-L-histidine.</text>
        <dbReference type="EC" id="2.7.13.3"/>
    </reaction>
</comment>
<feature type="transmembrane region" description="Helical" evidence="9">
    <location>
        <begin position="400"/>
        <end position="420"/>
    </location>
</feature>
<keyword evidence="9" id="KW-1133">Transmembrane helix</keyword>
<keyword evidence="9" id="KW-0472">Membrane</keyword>
<accession>A0A3D9RY65</accession>
<keyword evidence="13" id="KW-1185">Reference proteome</keyword>
<sequence>MKKQVILLLIILLAFIGNSQNIESGNNLIEPPIEVSIDTFKISKTIKIAKDYYKNNKLDSSYYHYNTALEKAISINSKPQIAECLYWIAVYFELTNKYQQAISYYLKASVAYEELNNIEKLAIIENYIGYNYFILNLDDKAIEYYFKSLKSYNSISDDDGVALNYIDIGNLYYNQENYTFAKRYFEDALAIYLELDDKSGIAVCYTNLANVISDLGNIPEGIEYFFKSIEIEEELNDEAGIAVNYNNIGDNYLKQGDYEKADNYFTKSLKIAKKVEDKGLMAILYLNYSELNNKLNAYNKAVFYGKQSLNISRKIGDLDIELEALKNISLAYEKLGSTAKALSFIKKHETLNDSLIKIDRNKKVQLFNALNELEKSNFTIDELSTKSKIAQLKYENEKKISYVLIIAMLVFAVLIVILIYQQTSIKKAYNLLEFKNHQIKRMNDEIRIQTDNLKKLNNTKDKFFSIIAHDLKNPFNSIKGFTELLIENMGNYDEEKRLKFLKIIKGSTSKASSLLNNLLIWANSQSGNLNFNPKRIEIVKQVSDVISLLEIQAINKEIKIYNNVHHNLYVNADENMLNTILRNLISNAIKFCNQQGSINIISTFDANFIEISIKDNGVGMSKETIDNLFDIENKTSRIGTANEQGSGLGLFLCKEFVEKHGGKIWVESIVNEGSIFKFTIPIINAIEEFEND</sequence>
<feature type="repeat" description="TPR" evidence="7">
    <location>
        <begin position="242"/>
        <end position="275"/>
    </location>
</feature>
<dbReference type="InterPro" id="IPR050736">
    <property type="entry name" value="Sensor_HK_Regulatory"/>
</dbReference>
<dbReference type="Proteomes" id="UP000256429">
    <property type="component" value="Unassembled WGS sequence"/>
</dbReference>
<dbReference type="InterPro" id="IPR011990">
    <property type="entry name" value="TPR-like_helical_dom_sf"/>
</dbReference>
<dbReference type="CDD" id="cd00075">
    <property type="entry name" value="HATPase"/>
    <property type="match status" value="1"/>
</dbReference>
<dbReference type="InterPro" id="IPR036097">
    <property type="entry name" value="HisK_dim/P_sf"/>
</dbReference>
<keyword evidence="9" id="KW-0812">Transmembrane</keyword>
<dbReference type="Pfam" id="PF13432">
    <property type="entry name" value="TPR_16"/>
    <property type="match status" value="1"/>
</dbReference>
<dbReference type="SUPFAM" id="SSF55874">
    <property type="entry name" value="ATPase domain of HSP90 chaperone/DNA topoisomerase II/histidine kinase"/>
    <property type="match status" value="1"/>
</dbReference>
<dbReference type="Pfam" id="PF13424">
    <property type="entry name" value="TPR_12"/>
    <property type="match status" value="2"/>
</dbReference>
<dbReference type="SUPFAM" id="SSF47384">
    <property type="entry name" value="Homodimeric domain of signal transducing histidine kinase"/>
    <property type="match status" value="1"/>
</dbReference>
<feature type="repeat" description="TPR" evidence="7">
    <location>
        <begin position="162"/>
        <end position="195"/>
    </location>
</feature>
<name>A0A3D9RY65_9FLAO</name>
<evidence type="ECO:0000256" key="4">
    <source>
        <dbReference type="ARBA" id="ARBA00022679"/>
    </source>
</evidence>
<dbReference type="GO" id="GO:0000155">
    <property type="term" value="F:phosphorelay sensor kinase activity"/>
    <property type="evidence" value="ECO:0007669"/>
    <property type="project" value="InterPro"/>
</dbReference>
<dbReference type="FunFam" id="3.30.565.10:FF:000006">
    <property type="entry name" value="Sensor histidine kinase WalK"/>
    <property type="match status" value="1"/>
</dbReference>
<dbReference type="PANTHER" id="PTHR43711:SF31">
    <property type="entry name" value="HISTIDINE KINASE"/>
    <property type="match status" value="1"/>
</dbReference>
<dbReference type="InterPro" id="IPR003594">
    <property type="entry name" value="HATPase_dom"/>
</dbReference>
<dbReference type="InterPro" id="IPR005467">
    <property type="entry name" value="His_kinase_dom"/>
</dbReference>
<feature type="signal peptide" evidence="10">
    <location>
        <begin position="1"/>
        <end position="19"/>
    </location>
</feature>
<dbReference type="PANTHER" id="PTHR43711">
    <property type="entry name" value="TWO-COMPONENT HISTIDINE KINASE"/>
    <property type="match status" value="1"/>
</dbReference>
<keyword evidence="6" id="KW-0902">Two-component regulatory system</keyword>
<dbReference type="RefSeq" id="WP_115879043.1">
    <property type="nucleotide sequence ID" value="NZ_QTTQ01000010.1"/>
</dbReference>
<evidence type="ECO:0000313" key="13">
    <source>
        <dbReference type="Proteomes" id="UP000256429"/>
    </source>
</evidence>
<evidence type="ECO:0000256" key="5">
    <source>
        <dbReference type="ARBA" id="ARBA00022777"/>
    </source>
</evidence>
<evidence type="ECO:0000256" key="9">
    <source>
        <dbReference type="SAM" id="Phobius"/>
    </source>
</evidence>
<keyword evidence="5 12" id="KW-0418">Kinase</keyword>
<feature type="domain" description="Histidine kinase" evidence="11">
    <location>
        <begin position="466"/>
        <end position="684"/>
    </location>
</feature>